<dbReference type="AlphaFoldDB" id="A0A9J5XM45"/>
<keyword evidence="2" id="KW-1185">Reference proteome</keyword>
<gene>
    <name evidence="1" type="ORF">H5410_048568</name>
</gene>
<organism evidence="1 2">
    <name type="scientific">Solanum commersonii</name>
    <name type="common">Commerson's wild potato</name>
    <name type="synonym">Commerson's nightshade</name>
    <dbReference type="NCBI Taxonomy" id="4109"/>
    <lineage>
        <taxon>Eukaryota</taxon>
        <taxon>Viridiplantae</taxon>
        <taxon>Streptophyta</taxon>
        <taxon>Embryophyta</taxon>
        <taxon>Tracheophyta</taxon>
        <taxon>Spermatophyta</taxon>
        <taxon>Magnoliopsida</taxon>
        <taxon>eudicotyledons</taxon>
        <taxon>Gunneridae</taxon>
        <taxon>Pentapetalae</taxon>
        <taxon>asterids</taxon>
        <taxon>lamiids</taxon>
        <taxon>Solanales</taxon>
        <taxon>Solanaceae</taxon>
        <taxon>Solanoideae</taxon>
        <taxon>Solaneae</taxon>
        <taxon>Solanum</taxon>
    </lineage>
</organism>
<protein>
    <submittedName>
        <fullName evidence="1">Uncharacterized protein</fullName>
    </submittedName>
</protein>
<dbReference type="OrthoDB" id="1304282at2759"/>
<reference evidence="1 2" key="1">
    <citation type="submission" date="2020-09" db="EMBL/GenBank/DDBJ databases">
        <title>De no assembly of potato wild relative species, Solanum commersonii.</title>
        <authorList>
            <person name="Cho K."/>
        </authorList>
    </citation>
    <scope>NUCLEOTIDE SEQUENCE [LARGE SCALE GENOMIC DNA]</scope>
    <source>
        <strain evidence="1">LZ3.2</strain>
        <tissue evidence="1">Leaf</tissue>
    </source>
</reference>
<proteinExistence type="predicted"/>
<comment type="caution">
    <text evidence="1">The sequence shown here is derived from an EMBL/GenBank/DDBJ whole genome shotgun (WGS) entry which is preliminary data.</text>
</comment>
<evidence type="ECO:0000313" key="2">
    <source>
        <dbReference type="Proteomes" id="UP000824120"/>
    </source>
</evidence>
<name>A0A9J5XM45_SOLCO</name>
<dbReference type="Proteomes" id="UP000824120">
    <property type="component" value="Chromosome 9"/>
</dbReference>
<sequence>MLFLKGSIGKNVSSAYNVTGEVDDSVKSSTCTNSSDARGGHIRADEEFKTQSQLDSCALTREQYAQILQLLEKKLEVPHCVNATDSSDNNLTPHFYQNTLVDVVSQEQEENCEVDVHEEGQIEPVPQTGVRKSGRGTKLPLWMKDFVSLNIHEGPYSLDKHADSNDMPTLVLYHIPLSSGQQL</sequence>
<accession>A0A9J5XM45</accession>
<dbReference type="EMBL" id="JACXVP010000009">
    <property type="protein sequence ID" value="KAG5588134.1"/>
    <property type="molecule type" value="Genomic_DNA"/>
</dbReference>
<evidence type="ECO:0000313" key="1">
    <source>
        <dbReference type="EMBL" id="KAG5588134.1"/>
    </source>
</evidence>